<dbReference type="PRINTS" id="PR01713">
    <property type="entry name" value="NUCEPIMERASE"/>
</dbReference>
<proteinExistence type="inferred from homology"/>
<accession>A0ABW2YT74</accession>
<sequence>MKNILITGGAGFIGTNVSRQLIKQGFNVTVFDNFSPQIHGDVRSLPADIMQHVELIVGDVTDKEAFYAALKNKHAVIHLAAETGTGQSMYDVSRYTLVNIQATAILCDYIINESNEIKTVIVASSRSIYGEGKYHCDVCGDVYPAGRTFATLQENFEVTCPKCKSSTLNVRATDEDSKIHPSSYYGITKQVQEQMVILAAKMKAINGFALRYQNVYGPGQSLNNPYTGILSIFSRLAIGNEDINIFEDGNESRDFVFINDVVNATVSCLRDDIKGQHILNVGTGLPVSVMEVATEIVSFFASSSKLKVSGAFREGDIRHNFSDLKKISQVMQFVPEWKFIDGLHAYLNWVKQQKLPEDTKDYEKSLAELEERGLLNG</sequence>
<dbReference type="PANTHER" id="PTHR43000">
    <property type="entry name" value="DTDP-D-GLUCOSE 4,6-DEHYDRATASE-RELATED"/>
    <property type="match status" value="1"/>
</dbReference>
<keyword evidence="4" id="KW-1185">Reference proteome</keyword>
<reference evidence="4" key="1">
    <citation type="journal article" date="2019" name="Int. J. Syst. Evol. Microbiol.">
        <title>The Global Catalogue of Microorganisms (GCM) 10K type strain sequencing project: providing services to taxonomists for standard genome sequencing and annotation.</title>
        <authorList>
            <consortium name="The Broad Institute Genomics Platform"/>
            <consortium name="The Broad Institute Genome Sequencing Center for Infectious Disease"/>
            <person name="Wu L."/>
            <person name="Ma J."/>
        </authorList>
    </citation>
    <scope>NUCLEOTIDE SEQUENCE [LARGE SCALE GENOMIC DNA]</scope>
    <source>
        <strain evidence="4">CCUG 63418</strain>
    </source>
</reference>
<feature type="domain" description="NAD-dependent epimerase/dehydratase" evidence="2">
    <location>
        <begin position="173"/>
        <end position="282"/>
    </location>
</feature>
<feature type="domain" description="NAD-dependent epimerase/dehydratase" evidence="2">
    <location>
        <begin position="4"/>
        <end position="133"/>
    </location>
</feature>
<comment type="caution">
    <text evidence="3">The sequence shown here is derived from an EMBL/GenBank/DDBJ whole genome shotgun (WGS) entry which is preliminary data.</text>
</comment>
<evidence type="ECO:0000259" key="2">
    <source>
        <dbReference type="Pfam" id="PF01370"/>
    </source>
</evidence>
<comment type="similarity">
    <text evidence="1">Belongs to the NAD(P)-dependent epimerase/dehydratase family.</text>
</comment>
<dbReference type="SUPFAM" id="SSF51735">
    <property type="entry name" value="NAD(P)-binding Rossmann-fold domains"/>
    <property type="match status" value="1"/>
</dbReference>
<evidence type="ECO:0000256" key="1">
    <source>
        <dbReference type="ARBA" id="ARBA00007637"/>
    </source>
</evidence>
<dbReference type="Proteomes" id="UP001596958">
    <property type="component" value="Unassembled WGS sequence"/>
</dbReference>
<dbReference type="Pfam" id="PF01370">
    <property type="entry name" value="Epimerase"/>
    <property type="match status" value="2"/>
</dbReference>
<dbReference type="Gene3D" id="3.40.50.720">
    <property type="entry name" value="NAD(P)-binding Rossmann-like Domain"/>
    <property type="match status" value="1"/>
</dbReference>
<evidence type="ECO:0000313" key="3">
    <source>
        <dbReference type="EMBL" id="MFD0749636.1"/>
    </source>
</evidence>
<organism evidence="3 4">
    <name type="scientific">Mucilaginibacter calamicampi</name>
    <dbReference type="NCBI Taxonomy" id="1302352"/>
    <lineage>
        <taxon>Bacteria</taxon>
        <taxon>Pseudomonadati</taxon>
        <taxon>Bacteroidota</taxon>
        <taxon>Sphingobacteriia</taxon>
        <taxon>Sphingobacteriales</taxon>
        <taxon>Sphingobacteriaceae</taxon>
        <taxon>Mucilaginibacter</taxon>
    </lineage>
</organism>
<gene>
    <name evidence="3" type="ORF">ACFQZS_05740</name>
</gene>
<dbReference type="RefSeq" id="WP_377098179.1">
    <property type="nucleotide sequence ID" value="NZ_JBHTHU010000005.1"/>
</dbReference>
<name>A0ABW2YT74_9SPHI</name>
<dbReference type="EMBL" id="JBHTHU010000005">
    <property type="protein sequence ID" value="MFD0749636.1"/>
    <property type="molecule type" value="Genomic_DNA"/>
</dbReference>
<dbReference type="InterPro" id="IPR001509">
    <property type="entry name" value="Epimerase_deHydtase"/>
</dbReference>
<evidence type="ECO:0000313" key="4">
    <source>
        <dbReference type="Proteomes" id="UP001596958"/>
    </source>
</evidence>
<dbReference type="InterPro" id="IPR036291">
    <property type="entry name" value="NAD(P)-bd_dom_sf"/>
</dbReference>
<protein>
    <submittedName>
        <fullName evidence="3">SDR family NAD(P)-dependent oxidoreductase</fullName>
    </submittedName>
</protein>